<feature type="non-terminal residue" evidence="2">
    <location>
        <position position="1"/>
    </location>
</feature>
<dbReference type="Proteomes" id="UP000054359">
    <property type="component" value="Unassembled WGS sequence"/>
</dbReference>
<feature type="non-terminal residue" evidence="2">
    <location>
        <position position="46"/>
    </location>
</feature>
<keyword evidence="3" id="KW-1185">Reference proteome</keyword>
<name>A0A087UZP9_STEMI</name>
<feature type="transmembrane region" description="Helical" evidence="1">
    <location>
        <begin position="20"/>
        <end position="40"/>
    </location>
</feature>
<keyword evidence="1" id="KW-0812">Transmembrane</keyword>
<dbReference type="EMBL" id="KK122504">
    <property type="protein sequence ID" value="KFM82838.1"/>
    <property type="molecule type" value="Genomic_DNA"/>
</dbReference>
<protein>
    <submittedName>
        <fullName evidence="2">Uncharacterized protein</fullName>
    </submittedName>
</protein>
<evidence type="ECO:0000256" key="1">
    <source>
        <dbReference type="SAM" id="Phobius"/>
    </source>
</evidence>
<accession>A0A087UZP9</accession>
<gene>
    <name evidence="2" type="ORF">X975_23546</name>
</gene>
<keyword evidence="1" id="KW-1133">Transmembrane helix</keyword>
<sequence>EFSFWGWHYLKLRHPVHSSNINYCWTINFFSCLVLGICFTKSMISL</sequence>
<proteinExistence type="predicted"/>
<evidence type="ECO:0000313" key="2">
    <source>
        <dbReference type="EMBL" id="KFM82838.1"/>
    </source>
</evidence>
<evidence type="ECO:0000313" key="3">
    <source>
        <dbReference type="Proteomes" id="UP000054359"/>
    </source>
</evidence>
<dbReference type="AlphaFoldDB" id="A0A087UZP9"/>
<keyword evidence="1" id="KW-0472">Membrane</keyword>
<organism evidence="2 3">
    <name type="scientific">Stegodyphus mimosarum</name>
    <name type="common">African social velvet spider</name>
    <dbReference type="NCBI Taxonomy" id="407821"/>
    <lineage>
        <taxon>Eukaryota</taxon>
        <taxon>Metazoa</taxon>
        <taxon>Ecdysozoa</taxon>
        <taxon>Arthropoda</taxon>
        <taxon>Chelicerata</taxon>
        <taxon>Arachnida</taxon>
        <taxon>Araneae</taxon>
        <taxon>Araneomorphae</taxon>
        <taxon>Entelegynae</taxon>
        <taxon>Eresoidea</taxon>
        <taxon>Eresidae</taxon>
        <taxon>Stegodyphus</taxon>
    </lineage>
</organism>
<reference evidence="2 3" key="1">
    <citation type="submission" date="2013-11" db="EMBL/GenBank/DDBJ databases">
        <title>Genome sequencing of Stegodyphus mimosarum.</title>
        <authorList>
            <person name="Bechsgaard J."/>
        </authorList>
    </citation>
    <scope>NUCLEOTIDE SEQUENCE [LARGE SCALE GENOMIC DNA]</scope>
</reference>